<protein>
    <submittedName>
        <fullName evidence="2">Uncharacterized protein</fullName>
    </submittedName>
</protein>
<gene>
    <name evidence="1" type="ORF">O4328_29200</name>
    <name evidence="2" type="ORF">Q5707_38640</name>
</gene>
<keyword evidence="2" id="KW-0614">Plasmid</keyword>
<proteinExistence type="predicted"/>
<reference evidence="2" key="2">
    <citation type="submission" date="2023-07" db="EMBL/GenBank/DDBJ databases">
        <title>Genomic analysis of Rhodococcus opacus VOC-14 with glycol ethers degradation activity.</title>
        <authorList>
            <person name="Narkevich D.A."/>
            <person name="Hlushen A.M."/>
            <person name="Akhremchuk A.E."/>
            <person name="Sikolenko M.A."/>
            <person name="Valentovich L.N."/>
        </authorList>
    </citation>
    <scope>NUCLEOTIDE SEQUENCE</scope>
    <source>
        <strain evidence="2">VOC-14</strain>
        <plasmid evidence="2">pRho-VOC14-C342</plasmid>
    </source>
</reference>
<dbReference type="Proteomes" id="UP001066327">
    <property type="component" value="Unassembled WGS sequence"/>
</dbReference>
<reference evidence="1" key="1">
    <citation type="submission" date="2022-12" db="EMBL/GenBank/DDBJ databases">
        <authorList>
            <person name="Krivoruchko A.V."/>
            <person name="Elkin A."/>
        </authorList>
    </citation>
    <scope>NUCLEOTIDE SEQUENCE</scope>
    <source>
        <strain evidence="1">IEGM 249</strain>
    </source>
</reference>
<dbReference type="RefSeq" id="WP_269592066.1">
    <property type="nucleotide sequence ID" value="NZ_CP130954.1"/>
</dbReference>
<geneLocation type="plasmid" evidence="2 4">
    <name>pRho-VOC14-C342</name>
</geneLocation>
<dbReference type="Proteomes" id="UP001231166">
    <property type="component" value="Plasmid pRho-VOC14-C342"/>
</dbReference>
<dbReference type="EMBL" id="CP130954">
    <property type="protein sequence ID" value="WLF51285.1"/>
    <property type="molecule type" value="Genomic_DNA"/>
</dbReference>
<dbReference type="AlphaFoldDB" id="A0AAX3YS05"/>
<evidence type="ECO:0000313" key="3">
    <source>
        <dbReference type="Proteomes" id="UP001066327"/>
    </source>
</evidence>
<sequence>MTLLTAFIRSNNLMQELVIASDSRLSGNGQRMDHVQKVFTLPRSDCLLAYAGDTQYAYPLLTQLLLSIDSFPQSRERRLPLGHMQAHILRVFQQSFDAIHGLPVGQTKPEAPDNYFLFGGYDWETNSFRVWKTEFNESAGRFVYSRSVTTGRRQYVFVGDDRAAIKEAYRQMVEMVRPKKISTATLDMEPFEVLSRICADTTYDTIGGIPQFGKVYRHLNSQLFMVQEQYQDYGRIAHIAGRPLINGERNDYPTYTPEVGFFARDNKEYYERVPLGDAADVSPADSADA</sequence>
<evidence type="ECO:0000313" key="1">
    <source>
        <dbReference type="EMBL" id="MCZ4587720.1"/>
    </source>
</evidence>
<name>A0AAX3YS05_RHOOP</name>
<keyword evidence="3" id="KW-1185">Reference proteome</keyword>
<evidence type="ECO:0000313" key="4">
    <source>
        <dbReference type="Proteomes" id="UP001231166"/>
    </source>
</evidence>
<dbReference type="EMBL" id="JAPWIS010000017">
    <property type="protein sequence ID" value="MCZ4587720.1"/>
    <property type="molecule type" value="Genomic_DNA"/>
</dbReference>
<organism evidence="2 4">
    <name type="scientific">Rhodococcus opacus</name>
    <name type="common">Nocardia opaca</name>
    <dbReference type="NCBI Taxonomy" id="37919"/>
    <lineage>
        <taxon>Bacteria</taxon>
        <taxon>Bacillati</taxon>
        <taxon>Actinomycetota</taxon>
        <taxon>Actinomycetes</taxon>
        <taxon>Mycobacteriales</taxon>
        <taxon>Nocardiaceae</taxon>
        <taxon>Rhodococcus</taxon>
    </lineage>
</organism>
<accession>A0AAX3YS05</accession>
<evidence type="ECO:0000313" key="2">
    <source>
        <dbReference type="EMBL" id="WLF51285.1"/>
    </source>
</evidence>